<feature type="transmembrane region" description="Helical" evidence="1">
    <location>
        <begin position="21"/>
        <end position="40"/>
    </location>
</feature>
<gene>
    <name evidence="2" type="ORF">BFN67_13870</name>
</gene>
<protein>
    <submittedName>
        <fullName evidence="2">Uncharacterized protein</fullName>
    </submittedName>
</protein>
<sequence>MTMSAQNEKLPAQQLSGVAGVLAYAPSPIFALMALATAYGTNATMLCSANPGLLPIDGMTMMYLLMSLFHLPPWLKLVSPYRTH</sequence>
<keyword evidence="1" id="KW-0812">Transmembrane</keyword>
<dbReference type="Proteomes" id="UP000191905">
    <property type="component" value="Unassembled WGS sequence"/>
</dbReference>
<evidence type="ECO:0000313" key="2">
    <source>
        <dbReference type="EMBL" id="OQM76469.1"/>
    </source>
</evidence>
<dbReference type="RefSeq" id="WP_080918733.1">
    <property type="nucleotide sequence ID" value="NZ_MDET01000007.1"/>
</dbReference>
<comment type="caution">
    <text evidence="2">The sequence shown here is derived from an EMBL/GenBank/DDBJ whole genome shotgun (WGS) entry which is preliminary data.</text>
</comment>
<keyword evidence="1" id="KW-1133">Transmembrane helix</keyword>
<organism evidence="2 3">
    <name type="scientific">Manganibacter manganicus</name>
    <dbReference type="NCBI Taxonomy" id="1873176"/>
    <lineage>
        <taxon>Bacteria</taxon>
        <taxon>Pseudomonadati</taxon>
        <taxon>Pseudomonadota</taxon>
        <taxon>Alphaproteobacteria</taxon>
        <taxon>Hyphomicrobiales</taxon>
        <taxon>Phyllobacteriaceae</taxon>
        <taxon>Manganibacter</taxon>
    </lineage>
</organism>
<dbReference type="STRING" id="1873176.BFN67_13870"/>
<name>A0A1V8RTY2_9HYPH</name>
<dbReference type="AlphaFoldDB" id="A0A1V8RTY2"/>
<keyword evidence="1" id="KW-0472">Membrane</keyword>
<evidence type="ECO:0000313" key="3">
    <source>
        <dbReference type="Proteomes" id="UP000191905"/>
    </source>
</evidence>
<keyword evidence="3" id="KW-1185">Reference proteome</keyword>
<evidence type="ECO:0000256" key="1">
    <source>
        <dbReference type="SAM" id="Phobius"/>
    </source>
</evidence>
<reference evidence="2 3" key="1">
    <citation type="journal article" date="2016" name="Int. J. Syst. Evol. Microbiol.">
        <title>Pseudaminobacter manganicus sp. nov., isolated from sludge of a manganese mine.</title>
        <authorList>
            <person name="Li J."/>
            <person name="Huang J."/>
            <person name="Liao S."/>
            <person name="Wang G."/>
        </authorList>
    </citation>
    <scope>NUCLEOTIDE SEQUENCE [LARGE SCALE GENOMIC DNA]</scope>
    <source>
        <strain evidence="2 3">JH-7</strain>
    </source>
</reference>
<accession>A0A1V8RTY2</accession>
<proteinExistence type="predicted"/>
<dbReference type="EMBL" id="MDET01000007">
    <property type="protein sequence ID" value="OQM76469.1"/>
    <property type="molecule type" value="Genomic_DNA"/>
</dbReference>
<dbReference type="OrthoDB" id="7777996at2"/>
<feature type="transmembrane region" description="Helical" evidence="1">
    <location>
        <begin position="60"/>
        <end position="78"/>
    </location>
</feature>